<dbReference type="AlphaFoldDB" id="A0A8S4QXC5"/>
<gene>
    <name evidence="1" type="primary">jg21322</name>
    <name evidence="1" type="ORF">PAEG_LOCUS6792</name>
</gene>
<dbReference type="EMBL" id="CAKXAJ010020531">
    <property type="protein sequence ID" value="CAH2223056.1"/>
    <property type="molecule type" value="Genomic_DNA"/>
</dbReference>
<comment type="caution">
    <text evidence="1">The sequence shown here is derived from an EMBL/GenBank/DDBJ whole genome shotgun (WGS) entry which is preliminary data.</text>
</comment>
<organism evidence="1 2">
    <name type="scientific">Pararge aegeria aegeria</name>
    <dbReference type="NCBI Taxonomy" id="348720"/>
    <lineage>
        <taxon>Eukaryota</taxon>
        <taxon>Metazoa</taxon>
        <taxon>Ecdysozoa</taxon>
        <taxon>Arthropoda</taxon>
        <taxon>Hexapoda</taxon>
        <taxon>Insecta</taxon>
        <taxon>Pterygota</taxon>
        <taxon>Neoptera</taxon>
        <taxon>Endopterygota</taxon>
        <taxon>Lepidoptera</taxon>
        <taxon>Glossata</taxon>
        <taxon>Ditrysia</taxon>
        <taxon>Papilionoidea</taxon>
        <taxon>Nymphalidae</taxon>
        <taxon>Satyrinae</taxon>
        <taxon>Satyrini</taxon>
        <taxon>Parargina</taxon>
        <taxon>Pararge</taxon>
    </lineage>
</organism>
<evidence type="ECO:0000313" key="1">
    <source>
        <dbReference type="EMBL" id="CAH2223056.1"/>
    </source>
</evidence>
<accession>A0A8S4QXC5</accession>
<keyword evidence="2" id="KW-1185">Reference proteome</keyword>
<evidence type="ECO:0000313" key="2">
    <source>
        <dbReference type="Proteomes" id="UP000838756"/>
    </source>
</evidence>
<name>A0A8S4QXC5_9NEOP</name>
<dbReference type="OrthoDB" id="10050074at2759"/>
<sequence length="150" mass="17148">MSYASVAIAFRPPSAYKRFQTLQNLERCPWFVCNVDLHRDLNPTNAQYFKKLSKIYFEKSIQHPNPLIVAATFYSPYLSATLNKRRPKHILHDPDDQITIDRNKINLCTASSPAKTRSPTSDVIRTWARTTFSEACGLITVRNSFTPIVA</sequence>
<reference evidence="1" key="1">
    <citation type="submission" date="2022-03" db="EMBL/GenBank/DDBJ databases">
        <authorList>
            <person name="Lindestad O."/>
        </authorList>
    </citation>
    <scope>NUCLEOTIDE SEQUENCE</scope>
</reference>
<protein>
    <submittedName>
        <fullName evidence="1">Jg21322 protein</fullName>
    </submittedName>
</protein>
<proteinExistence type="predicted"/>
<dbReference type="Proteomes" id="UP000838756">
    <property type="component" value="Unassembled WGS sequence"/>
</dbReference>